<sequence length="232" mass="24790">MAETTSAPPQPIVTLTINPALDVSTSTERVRPQHKMRCGPSRLDVTARDGVEDTLVLVDHIAECEQPMRLHLPGAQFDLAHEQPEQARQSWGPLSFDERAVKGNVGAGEGRGVLLGRAERVGELALRSEHARRHGRRAGGDRRGEVGECGDLERGAVGVEVYDVVARERGHARGLVRGPAWEPFGDESFECGLRGGARDPEAIGDRLLGDGGAGLLALGQDALAQRLVHGVG</sequence>
<accession>A0A4Q7TGE2</accession>
<name>A0A4Q7TGE2_9MICO</name>
<evidence type="ECO:0000313" key="1">
    <source>
        <dbReference type="EMBL" id="RZT59545.1"/>
    </source>
</evidence>
<dbReference type="Proteomes" id="UP000292408">
    <property type="component" value="Unassembled WGS sequence"/>
</dbReference>
<organism evidence="1 2">
    <name type="scientific">Microcella alkaliphila</name>
    <dbReference type="NCBI Taxonomy" id="279828"/>
    <lineage>
        <taxon>Bacteria</taxon>
        <taxon>Bacillati</taxon>
        <taxon>Actinomycetota</taxon>
        <taxon>Actinomycetes</taxon>
        <taxon>Micrococcales</taxon>
        <taxon>Microbacteriaceae</taxon>
        <taxon>Microcella</taxon>
    </lineage>
</organism>
<dbReference type="AlphaFoldDB" id="A0A4Q7TGE2"/>
<dbReference type="EMBL" id="SGXT01000015">
    <property type="protein sequence ID" value="RZT59545.1"/>
    <property type="molecule type" value="Genomic_DNA"/>
</dbReference>
<comment type="caution">
    <text evidence="1">The sequence shown here is derived from an EMBL/GenBank/DDBJ whole genome shotgun (WGS) entry which is preliminary data.</text>
</comment>
<protein>
    <submittedName>
        <fullName evidence="1">Uncharacterized protein</fullName>
    </submittedName>
</protein>
<reference evidence="1 2" key="1">
    <citation type="journal article" date="2015" name="Stand. Genomic Sci.">
        <title>Genomic Encyclopedia of Bacterial and Archaeal Type Strains, Phase III: the genomes of soil and plant-associated and newly described type strains.</title>
        <authorList>
            <person name="Whitman W.B."/>
            <person name="Woyke T."/>
            <person name="Klenk H.P."/>
            <person name="Zhou Y."/>
            <person name="Lilburn T.G."/>
            <person name="Beck B.J."/>
            <person name="De Vos P."/>
            <person name="Vandamme P."/>
            <person name="Eisen J.A."/>
            <person name="Garrity G."/>
            <person name="Hugenholtz P."/>
            <person name="Kyrpides N.C."/>
        </authorList>
    </citation>
    <scope>NUCLEOTIDE SEQUENCE [LARGE SCALE GENOMIC DNA]</scope>
    <source>
        <strain evidence="1 2">AC4r</strain>
    </source>
</reference>
<evidence type="ECO:0000313" key="2">
    <source>
        <dbReference type="Proteomes" id="UP000292408"/>
    </source>
</evidence>
<proteinExistence type="predicted"/>
<gene>
    <name evidence="1" type="ORF">EV140_1525</name>
</gene>
<keyword evidence="2" id="KW-1185">Reference proteome</keyword>